<evidence type="ECO:0000259" key="1">
    <source>
        <dbReference type="PROSITE" id="PS51186"/>
    </source>
</evidence>
<dbReference type="EMBL" id="JAPJZI010000001">
    <property type="protein sequence ID" value="MDA5399930.1"/>
    <property type="molecule type" value="Genomic_DNA"/>
</dbReference>
<keyword evidence="3" id="KW-1185">Reference proteome</keyword>
<protein>
    <submittedName>
        <fullName evidence="2">GNAT family N-acetyltransferase</fullName>
    </submittedName>
</protein>
<dbReference type="PROSITE" id="PS51186">
    <property type="entry name" value="GNAT"/>
    <property type="match status" value="1"/>
</dbReference>
<name>A0A9X3UKL3_9HYPH</name>
<reference evidence="2" key="1">
    <citation type="submission" date="2022-11" db="EMBL/GenBank/DDBJ databases">
        <title>Draft genome sequence of Hoeflea poritis E7-10 and Hoeflea prorocentri PM5-8, separated from scleractinian coral Porites lutea and marine dinoflagellate.</title>
        <authorList>
            <person name="Zhang G."/>
            <person name="Wei Q."/>
            <person name="Cai L."/>
        </authorList>
    </citation>
    <scope>NUCLEOTIDE SEQUENCE</scope>
    <source>
        <strain evidence="2">PM5-8</strain>
    </source>
</reference>
<dbReference type="Proteomes" id="UP001151234">
    <property type="component" value="Unassembled WGS sequence"/>
</dbReference>
<dbReference type="AlphaFoldDB" id="A0A9X3UKL3"/>
<dbReference type="RefSeq" id="WP_267991343.1">
    <property type="nucleotide sequence ID" value="NZ_JAPJZI010000001.1"/>
</dbReference>
<proteinExistence type="predicted"/>
<dbReference type="Pfam" id="PF13302">
    <property type="entry name" value="Acetyltransf_3"/>
    <property type="match status" value="1"/>
</dbReference>
<sequence>MIPTLNSERLLLRAPAMHDWPDYSELMQSERAVHMGGPFSTAAAWGMFCQDVAQWALMDHGALMMEDRKSGACVGQVGINHGPLFPERELGWLVYPQAEGKGYAFEAAKTLRDWAFKIQGFETLVSYIDSDNTRSIRLAERLGAILDDDAPRPHEDDLVFRHPKP</sequence>
<feature type="domain" description="N-acetyltransferase" evidence="1">
    <location>
        <begin position="10"/>
        <end position="165"/>
    </location>
</feature>
<dbReference type="PANTHER" id="PTHR43792:SF1">
    <property type="entry name" value="N-ACETYLTRANSFERASE DOMAIN-CONTAINING PROTEIN"/>
    <property type="match status" value="1"/>
</dbReference>
<dbReference type="InterPro" id="IPR000182">
    <property type="entry name" value="GNAT_dom"/>
</dbReference>
<comment type="caution">
    <text evidence="2">The sequence shown here is derived from an EMBL/GenBank/DDBJ whole genome shotgun (WGS) entry which is preliminary data.</text>
</comment>
<evidence type="ECO:0000313" key="2">
    <source>
        <dbReference type="EMBL" id="MDA5399930.1"/>
    </source>
</evidence>
<dbReference type="InterPro" id="IPR016181">
    <property type="entry name" value="Acyl_CoA_acyltransferase"/>
</dbReference>
<dbReference type="SUPFAM" id="SSF55729">
    <property type="entry name" value="Acyl-CoA N-acyltransferases (Nat)"/>
    <property type="match status" value="1"/>
</dbReference>
<dbReference type="Gene3D" id="3.40.630.30">
    <property type="match status" value="1"/>
</dbReference>
<dbReference type="InterPro" id="IPR051531">
    <property type="entry name" value="N-acetyltransferase"/>
</dbReference>
<dbReference type="GO" id="GO:0016747">
    <property type="term" value="F:acyltransferase activity, transferring groups other than amino-acyl groups"/>
    <property type="evidence" value="ECO:0007669"/>
    <property type="project" value="InterPro"/>
</dbReference>
<evidence type="ECO:0000313" key="3">
    <source>
        <dbReference type="Proteomes" id="UP001151234"/>
    </source>
</evidence>
<dbReference type="PANTHER" id="PTHR43792">
    <property type="entry name" value="GNAT FAMILY, PUTATIVE (AFU_ORTHOLOGUE AFUA_3G00765)-RELATED-RELATED"/>
    <property type="match status" value="1"/>
</dbReference>
<gene>
    <name evidence="2" type="ORF">OQ273_15210</name>
</gene>
<accession>A0A9X3UKL3</accession>
<organism evidence="2 3">
    <name type="scientific">Hoeflea prorocentri</name>
    <dbReference type="NCBI Taxonomy" id="1922333"/>
    <lineage>
        <taxon>Bacteria</taxon>
        <taxon>Pseudomonadati</taxon>
        <taxon>Pseudomonadota</taxon>
        <taxon>Alphaproteobacteria</taxon>
        <taxon>Hyphomicrobiales</taxon>
        <taxon>Rhizobiaceae</taxon>
        <taxon>Hoeflea</taxon>
    </lineage>
</organism>